<keyword evidence="3" id="KW-1185">Reference proteome</keyword>
<feature type="transmembrane region" description="Helical" evidence="1">
    <location>
        <begin position="120"/>
        <end position="141"/>
    </location>
</feature>
<keyword evidence="1" id="KW-0472">Membrane</keyword>
<protein>
    <submittedName>
        <fullName evidence="2">Uncharacterized protein</fullName>
    </submittedName>
</protein>
<reference evidence="2" key="2">
    <citation type="submission" date="2020-11" db="EMBL/GenBank/DDBJ databases">
        <authorList>
            <person name="McCartney M.A."/>
            <person name="Auch B."/>
            <person name="Kono T."/>
            <person name="Mallez S."/>
            <person name="Becker A."/>
            <person name="Gohl D.M."/>
            <person name="Silverstein K.A.T."/>
            <person name="Koren S."/>
            <person name="Bechman K.B."/>
            <person name="Herman A."/>
            <person name="Abrahante J.E."/>
            <person name="Garbe J."/>
        </authorList>
    </citation>
    <scope>NUCLEOTIDE SEQUENCE</scope>
    <source>
        <strain evidence="2">Duluth1</strain>
        <tissue evidence="2">Whole animal</tissue>
    </source>
</reference>
<name>A0A9D4D9P5_DREPO</name>
<dbReference type="AlphaFoldDB" id="A0A9D4D9P5"/>
<sequence>MEVHNRAKEKNAHLSNEVPCFLKGVSRTSSGATASRRILNTTNINNPSADIPLPEKLSSDNHLVDGPTDLPTDMSKAIYPLFFEGGHNKVIANRSSIFFLKVKGLSFSITKEGGCGGEDIYYIIFHWWWGFLGAMGVVVIWGGGHL</sequence>
<organism evidence="2 3">
    <name type="scientific">Dreissena polymorpha</name>
    <name type="common">Zebra mussel</name>
    <name type="synonym">Mytilus polymorpha</name>
    <dbReference type="NCBI Taxonomy" id="45954"/>
    <lineage>
        <taxon>Eukaryota</taxon>
        <taxon>Metazoa</taxon>
        <taxon>Spiralia</taxon>
        <taxon>Lophotrochozoa</taxon>
        <taxon>Mollusca</taxon>
        <taxon>Bivalvia</taxon>
        <taxon>Autobranchia</taxon>
        <taxon>Heteroconchia</taxon>
        <taxon>Euheterodonta</taxon>
        <taxon>Imparidentia</taxon>
        <taxon>Neoheterodontei</taxon>
        <taxon>Myida</taxon>
        <taxon>Dreissenoidea</taxon>
        <taxon>Dreissenidae</taxon>
        <taxon>Dreissena</taxon>
    </lineage>
</organism>
<keyword evidence="1" id="KW-1133">Transmembrane helix</keyword>
<keyword evidence="1" id="KW-0812">Transmembrane</keyword>
<evidence type="ECO:0000256" key="1">
    <source>
        <dbReference type="SAM" id="Phobius"/>
    </source>
</evidence>
<evidence type="ECO:0000313" key="2">
    <source>
        <dbReference type="EMBL" id="KAH3740674.1"/>
    </source>
</evidence>
<proteinExistence type="predicted"/>
<dbReference type="Proteomes" id="UP000828390">
    <property type="component" value="Unassembled WGS sequence"/>
</dbReference>
<gene>
    <name evidence="2" type="ORF">DPMN_047384</name>
</gene>
<accession>A0A9D4D9P5</accession>
<dbReference type="EMBL" id="JAIWYP010000011">
    <property type="protein sequence ID" value="KAH3740674.1"/>
    <property type="molecule type" value="Genomic_DNA"/>
</dbReference>
<comment type="caution">
    <text evidence="2">The sequence shown here is derived from an EMBL/GenBank/DDBJ whole genome shotgun (WGS) entry which is preliminary data.</text>
</comment>
<evidence type="ECO:0000313" key="3">
    <source>
        <dbReference type="Proteomes" id="UP000828390"/>
    </source>
</evidence>
<reference evidence="2" key="1">
    <citation type="journal article" date="2019" name="bioRxiv">
        <title>The Genome of the Zebra Mussel, Dreissena polymorpha: A Resource for Invasive Species Research.</title>
        <authorList>
            <person name="McCartney M.A."/>
            <person name="Auch B."/>
            <person name="Kono T."/>
            <person name="Mallez S."/>
            <person name="Zhang Y."/>
            <person name="Obille A."/>
            <person name="Becker A."/>
            <person name="Abrahante J.E."/>
            <person name="Garbe J."/>
            <person name="Badalamenti J.P."/>
            <person name="Herman A."/>
            <person name="Mangelson H."/>
            <person name="Liachko I."/>
            <person name="Sullivan S."/>
            <person name="Sone E.D."/>
            <person name="Koren S."/>
            <person name="Silverstein K.A.T."/>
            <person name="Beckman K.B."/>
            <person name="Gohl D.M."/>
        </authorList>
    </citation>
    <scope>NUCLEOTIDE SEQUENCE</scope>
    <source>
        <strain evidence="2">Duluth1</strain>
        <tissue evidence="2">Whole animal</tissue>
    </source>
</reference>